<sequence length="97" mass="10653">MSSEKKSVLTALCVSAVIAIALFVAIILVAQTGKAYLAAVIFFFFAVFFIYALTKADELVAMWDSKKKLAKYDATHPRAVPPTRAAAVVWRRHVGHI</sequence>
<gene>
    <name evidence="2" type="ORF">UU49_C0013G0008</name>
</gene>
<proteinExistence type="predicted"/>
<evidence type="ECO:0000256" key="1">
    <source>
        <dbReference type="SAM" id="Phobius"/>
    </source>
</evidence>
<organism evidence="2 3">
    <name type="scientific">Candidatus Magasanikbacteria bacterium GW2011_GWC2_41_17</name>
    <dbReference type="NCBI Taxonomy" id="1619048"/>
    <lineage>
        <taxon>Bacteria</taxon>
        <taxon>Candidatus Magasanikiibacteriota</taxon>
    </lineage>
</organism>
<comment type="caution">
    <text evidence="2">The sequence shown here is derived from an EMBL/GenBank/DDBJ whole genome shotgun (WGS) entry which is preliminary data.</text>
</comment>
<name>A0A0G0VGY3_9BACT</name>
<dbReference type="Proteomes" id="UP000034108">
    <property type="component" value="Unassembled WGS sequence"/>
</dbReference>
<evidence type="ECO:0000313" key="2">
    <source>
        <dbReference type="EMBL" id="KKR98901.1"/>
    </source>
</evidence>
<keyword evidence="1" id="KW-0472">Membrane</keyword>
<feature type="transmembrane region" description="Helical" evidence="1">
    <location>
        <begin position="7"/>
        <end position="29"/>
    </location>
</feature>
<keyword evidence="1" id="KW-1133">Transmembrane helix</keyword>
<accession>A0A0G0VGY3</accession>
<dbReference type="EMBL" id="LCAV01000013">
    <property type="protein sequence ID" value="KKR98901.1"/>
    <property type="molecule type" value="Genomic_DNA"/>
</dbReference>
<protein>
    <submittedName>
        <fullName evidence="2">Uncharacterized protein</fullName>
    </submittedName>
</protein>
<keyword evidence="1" id="KW-0812">Transmembrane</keyword>
<dbReference type="AlphaFoldDB" id="A0A0G0VGY3"/>
<evidence type="ECO:0000313" key="3">
    <source>
        <dbReference type="Proteomes" id="UP000034108"/>
    </source>
</evidence>
<reference evidence="2 3" key="1">
    <citation type="journal article" date="2015" name="Nature">
        <title>rRNA introns, odd ribosomes, and small enigmatic genomes across a large radiation of phyla.</title>
        <authorList>
            <person name="Brown C.T."/>
            <person name="Hug L.A."/>
            <person name="Thomas B.C."/>
            <person name="Sharon I."/>
            <person name="Castelle C.J."/>
            <person name="Singh A."/>
            <person name="Wilkins M.J."/>
            <person name="Williams K.H."/>
            <person name="Banfield J.F."/>
        </authorList>
    </citation>
    <scope>NUCLEOTIDE SEQUENCE [LARGE SCALE GENOMIC DNA]</scope>
</reference>
<feature type="transmembrane region" description="Helical" evidence="1">
    <location>
        <begin position="35"/>
        <end position="53"/>
    </location>
</feature>
<dbReference type="STRING" id="1619048.UU49_C0013G0008"/>